<dbReference type="OMA" id="VPEYNYG"/>
<dbReference type="GO" id="GO:0010181">
    <property type="term" value="F:FMN binding"/>
    <property type="evidence" value="ECO:0007669"/>
    <property type="project" value="TreeGrafter"/>
</dbReference>
<accession>D3AWS9</accession>
<evidence type="ECO:0000259" key="1">
    <source>
        <dbReference type="Pfam" id="PF03358"/>
    </source>
</evidence>
<dbReference type="EMBL" id="ADBJ01000002">
    <property type="protein sequence ID" value="EFA86752.1"/>
    <property type="molecule type" value="Genomic_DNA"/>
</dbReference>
<sequence>MKSVGVIIGSIRDNRVGDKVAHWFFEKSGVKKNLNAEILDLKKFNLPFFNEDVAPMALKGNYSTEEGRHWYNTVKKFDSFVFVTPEYNAGMPASLKNAIDYVYPDWNSKPAVIVSYGFHGGVNSALSLERIITDKSPIKMNLTNTKPKLFLSKDILNEKGQFKNIDQDFEKYTDEIKKSIEELEELLNTATANK</sequence>
<proteinExistence type="predicted"/>
<reference evidence="2 3" key="1">
    <citation type="journal article" date="2011" name="Genome Res.">
        <title>Phylogeny-wide analysis of social amoeba genomes highlights ancient origins for complex intercellular communication.</title>
        <authorList>
            <person name="Heidel A.J."/>
            <person name="Lawal H.M."/>
            <person name="Felder M."/>
            <person name="Schilde C."/>
            <person name="Helps N.R."/>
            <person name="Tunggal B."/>
            <person name="Rivero F."/>
            <person name="John U."/>
            <person name="Schleicher M."/>
            <person name="Eichinger L."/>
            <person name="Platzer M."/>
            <person name="Noegel A.A."/>
            <person name="Schaap P."/>
            <person name="Gloeckner G."/>
        </authorList>
    </citation>
    <scope>NUCLEOTIDE SEQUENCE [LARGE SCALE GENOMIC DNA]</scope>
    <source>
        <strain evidence="3">ATCC 26659 / Pp 5 / PN500</strain>
    </source>
</reference>
<protein>
    <submittedName>
        <fullName evidence="2">Putative reductase</fullName>
    </submittedName>
</protein>
<feature type="domain" description="NADPH-dependent FMN reductase-like" evidence="1">
    <location>
        <begin position="4"/>
        <end position="130"/>
    </location>
</feature>
<dbReference type="PANTHER" id="PTHR30543">
    <property type="entry name" value="CHROMATE REDUCTASE"/>
    <property type="match status" value="1"/>
</dbReference>
<dbReference type="GO" id="GO:0005829">
    <property type="term" value="C:cytosol"/>
    <property type="evidence" value="ECO:0007669"/>
    <property type="project" value="TreeGrafter"/>
</dbReference>
<dbReference type="SUPFAM" id="SSF52218">
    <property type="entry name" value="Flavoproteins"/>
    <property type="match status" value="1"/>
</dbReference>
<dbReference type="STRING" id="670386.D3AWS9"/>
<evidence type="ECO:0000313" key="2">
    <source>
        <dbReference type="EMBL" id="EFA86752.1"/>
    </source>
</evidence>
<keyword evidence="3" id="KW-1185">Reference proteome</keyword>
<dbReference type="Pfam" id="PF03358">
    <property type="entry name" value="FMN_red"/>
    <property type="match status" value="1"/>
</dbReference>
<evidence type="ECO:0000313" key="3">
    <source>
        <dbReference type="Proteomes" id="UP000001396"/>
    </source>
</evidence>
<dbReference type="InterPro" id="IPR050712">
    <property type="entry name" value="NAD(P)H-dep_reductase"/>
</dbReference>
<dbReference type="Gene3D" id="3.40.50.360">
    <property type="match status" value="1"/>
</dbReference>
<dbReference type="PANTHER" id="PTHR30543:SF21">
    <property type="entry name" value="NAD(P)H-DEPENDENT FMN REDUCTASE LOT6"/>
    <property type="match status" value="1"/>
</dbReference>
<dbReference type="GeneID" id="31356090"/>
<gene>
    <name evidence="2" type="ORF">PPL_00557</name>
</gene>
<dbReference type="InterPro" id="IPR005025">
    <property type="entry name" value="FMN_Rdtase-like_dom"/>
</dbReference>
<dbReference type="InterPro" id="IPR029039">
    <property type="entry name" value="Flavoprotein-like_sf"/>
</dbReference>
<dbReference type="AlphaFoldDB" id="D3AWS9"/>
<comment type="caution">
    <text evidence="2">The sequence shown here is derived from an EMBL/GenBank/DDBJ whole genome shotgun (WGS) entry which is preliminary data.</text>
</comment>
<dbReference type="InParanoid" id="D3AWS9"/>
<dbReference type="GO" id="GO:0016491">
    <property type="term" value="F:oxidoreductase activity"/>
    <property type="evidence" value="ECO:0007669"/>
    <property type="project" value="InterPro"/>
</dbReference>
<name>D3AWS9_HETP5</name>
<dbReference type="Proteomes" id="UP000001396">
    <property type="component" value="Unassembled WGS sequence"/>
</dbReference>
<organism evidence="2 3">
    <name type="scientific">Heterostelium pallidum (strain ATCC 26659 / Pp 5 / PN500)</name>
    <name type="common">Cellular slime mold</name>
    <name type="synonym">Polysphondylium pallidum</name>
    <dbReference type="NCBI Taxonomy" id="670386"/>
    <lineage>
        <taxon>Eukaryota</taxon>
        <taxon>Amoebozoa</taxon>
        <taxon>Evosea</taxon>
        <taxon>Eumycetozoa</taxon>
        <taxon>Dictyostelia</taxon>
        <taxon>Acytosteliales</taxon>
        <taxon>Acytosteliaceae</taxon>
        <taxon>Heterostelium</taxon>
    </lineage>
</organism>
<dbReference type="FunCoup" id="D3AWS9">
    <property type="interactions" value="38"/>
</dbReference>
<dbReference type="RefSeq" id="XP_020438856.1">
    <property type="nucleotide sequence ID" value="XM_020571582.1"/>
</dbReference>